<evidence type="ECO:0000313" key="3">
    <source>
        <dbReference type="EMBL" id="GAA5164364.1"/>
    </source>
</evidence>
<dbReference type="SUPFAM" id="SSF51556">
    <property type="entry name" value="Metallo-dependent hydrolases"/>
    <property type="match status" value="1"/>
</dbReference>
<dbReference type="SUPFAM" id="SSF51338">
    <property type="entry name" value="Composite domain of metallo-dependent hydrolases"/>
    <property type="match status" value="2"/>
</dbReference>
<dbReference type="Pfam" id="PF01979">
    <property type="entry name" value="Amidohydro_1"/>
    <property type="match status" value="1"/>
</dbReference>
<dbReference type="PANTHER" id="PTHR43794">
    <property type="entry name" value="AMINOHYDROLASE SSNA-RELATED"/>
    <property type="match status" value="1"/>
</dbReference>
<dbReference type="InterPro" id="IPR032466">
    <property type="entry name" value="Metal_Hydrolase"/>
</dbReference>
<feature type="domain" description="Amidohydrolase-related" evidence="2">
    <location>
        <begin position="45"/>
        <end position="403"/>
    </location>
</feature>
<dbReference type="InterPro" id="IPR006680">
    <property type="entry name" value="Amidohydro-rel"/>
</dbReference>
<dbReference type="EMBL" id="BAABJP010000030">
    <property type="protein sequence ID" value="GAA5164364.1"/>
    <property type="molecule type" value="Genomic_DNA"/>
</dbReference>
<dbReference type="PANTHER" id="PTHR43794:SF11">
    <property type="entry name" value="AMIDOHYDROLASE-RELATED DOMAIN-CONTAINING PROTEIN"/>
    <property type="match status" value="1"/>
</dbReference>
<dbReference type="InterPro" id="IPR050287">
    <property type="entry name" value="MTA/SAH_deaminase"/>
</dbReference>
<name>A0ABP9QMI3_9PSEU</name>
<gene>
    <name evidence="3" type="ORF">GCM10023321_52710</name>
</gene>
<comment type="caution">
    <text evidence="3">The sequence shown here is derived from an EMBL/GenBank/DDBJ whole genome shotgun (WGS) entry which is preliminary data.</text>
</comment>
<accession>A0ABP9QMI3</accession>
<dbReference type="InterPro" id="IPR011059">
    <property type="entry name" value="Metal-dep_hydrolase_composite"/>
</dbReference>
<evidence type="ECO:0000313" key="4">
    <source>
        <dbReference type="Proteomes" id="UP001428817"/>
    </source>
</evidence>
<evidence type="ECO:0000259" key="2">
    <source>
        <dbReference type="Pfam" id="PF01979"/>
    </source>
</evidence>
<dbReference type="Gene3D" id="2.30.40.10">
    <property type="entry name" value="Urease, subunit C, domain 1"/>
    <property type="match status" value="1"/>
</dbReference>
<organism evidence="3 4">
    <name type="scientific">Pseudonocardia eucalypti</name>
    <dbReference type="NCBI Taxonomy" id="648755"/>
    <lineage>
        <taxon>Bacteria</taxon>
        <taxon>Bacillati</taxon>
        <taxon>Actinomycetota</taxon>
        <taxon>Actinomycetes</taxon>
        <taxon>Pseudonocardiales</taxon>
        <taxon>Pseudonocardiaceae</taxon>
        <taxon>Pseudonocardia</taxon>
    </lineage>
</organism>
<keyword evidence="1" id="KW-0378">Hydrolase</keyword>
<protein>
    <submittedName>
        <fullName evidence="3">Amidohydrolase family protein</fullName>
    </submittedName>
</protein>
<dbReference type="Proteomes" id="UP001428817">
    <property type="component" value="Unassembled WGS sequence"/>
</dbReference>
<dbReference type="Gene3D" id="3.20.20.140">
    <property type="entry name" value="Metal-dependent hydrolases"/>
    <property type="match status" value="1"/>
</dbReference>
<proteinExistence type="predicted"/>
<reference evidence="4" key="1">
    <citation type="journal article" date="2019" name="Int. J. Syst. Evol. Microbiol.">
        <title>The Global Catalogue of Microorganisms (GCM) 10K type strain sequencing project: providing services to taxonomists for standard genome sequencing and annotation.</title>
        <authorList>
            <consortium name="The Broad Institute Genomics Platform"/>
            <consortium name="The Broad Institute Genome Sequencing Center for Infectious Disease"/>
            <person name="Wu L."/>
            <person name="Ma J."/>
        </authorList>
    </citation>
    <scope>NUCLEOTIDE SEQUENCE [LARGE SCALE GENOMIC DNA]</scope>
    <source>
        <strain evidence="4">JCM 18303</strain>
    </source>
</reference>
<evidence type="ECO:0000256" key="1">
    <source>
        <dbReference type="ARBA" id="ARBA00022801"/>
    </source>
</evidence>
<keyword evidence="4" id="KW-1185">Reference proteome</keyword>
<dbReference type="CDD" id="cd01298">
    <property type="entry name" value="ATZ_TRZ_like"/>
    <property type="match status" value="1"/>
</dbReference>
<sequence>MLTAEQGRPPLEPGWVLIDGNTIVGVGEGEPDGPADQVIDATGMLVTPGFVNAHTHLCMIYGRTLGADRDLLSWLSDWQVPLMRALEPRDYALSMELGAVENLKAGNTTICEVFFSPHYEREVDQLAARALDRSGLRSVLFRCSNDVTFFDGFVESRSEVVARTEKLIEAWPLDGRTRVGAGPLVPWGSSEASFRDAVELSATYGVQLHLHTAETPEYNDLVRENTGFSNVEMLAHVGALGPGVMLNHCVHLSERDIQLIAEAGSPVIHDPTSNMLLASGVAPLPKLREAGIPLGLACDGPACNNGQDMFETMKYAALLQKAVTRQPGVVVAEEVFRMATHGGARAIGLGDRLGQLRPGYLADLVLTDLRAPHLTPAHDPLVALVYSARAADVHTVLVDGRVVVRNRVLTTLDEERVVREAGDRARRARATL</sequence>